<protein>
    <submittedName>
        <fullName evidence="1">Uncharacterized protein</fullName>
    </submittedName>
</protein>
<sequence>MIDREGCVRCIHCLHKHALELLGRLVWYCPKCKTFQIDDTEFSPPRKEILDKTLKV</sequence>
<name>A0A0F9G4L8_9ZZZZ</name>
<gene>
    <name evidence="1" type="ORF">LCGC14_1955390</name>
</gene>
<dbReference type="EMBL" id="LAZR01021425">
    <property type="protein sequence ID" value="KKL85371.1"/>
    <property type="molecule type" value="Genomic_DNA"/>
</dbReference>
<accession>A0A0F9G4L8</accession>
<dbReference type="AlphaFoldDB" id="A0A0F9G4L8"/>
<evidence type="ECO:0000313" key="1">
    <source>
        <dbReference type="EMBL" id="KKL85371.1"/>
    </source>
</evidence>
<reference evidence="1" key="1">
    <citation type="journal article" date="2015" name="Nature">
        <title>Complex archaea that bridge the gap between prokaryotes and eukaryotes.</title>
        <authorList>
            <person name="Spang A."/>
            <person name="Saw J.H."/>
            <person name="Jorgensen S.L."/>
            <person name="Zaremba-Niedzwiedzka K."/>
            <person name="Martijn J."/>
            <person name="Lind A.E."/>
            <person name="van Eijk R."/>
            <person name="Schleper C."/>
            <person name="Guy L."/>
            <person name="Ettema T.J."/>
        </authorList>
    </citation>
    <scope>NUCLEOTIDE SEQUENCE</scope>
</reference>
<organism evidence="1">
    <name type="scientific">marine sediment metagenome</name>
    <dbReference type="NCBI Taxonomy" id="412755"/>
    <lineage>
        <taxon>unclassified sequences</taxon>
        <taxon>metagenomes</taxon>
        <taxon>ecological metagenomes</taxon>
    </lineage>
</organism>
<proteinExistence type="predicted"/>
<comment type="caution">
    <text evidence="1">The sequence shown here is derived from an EMBL/GenBank/DDBJ whole genome shotgun (WGS) entry which is preliminary data.</text>
</comment>